<evidence type="ECO:0000256" key="3">
    <source>
        <dbReference type="ARBA" id="ARBA00022692"/>
    </source>
</evidence>
<dbReference type="PANTHER" id="PTHR12815">
    <property type="entry name" value="SORTING AND ASSEMBLY MACHINERY SAMM50 PROTEIN FAMILY MEMBER"/>
    <property type="match status" value="1"/>
</dbReference>
<proteinExistence type="predicted"/>
<organism evidence="10 11">
    <name type="scientific">Halobacteriovorax marinus</name>
    <dbReference type="NCBI Taxonomy" id="97084"/>
    <lineage>
        <taxon>Bacteria</taxon>
        <taxon>Pseudomonadati</taxon>
        <taxon>Bdellovibrionota</taxon>
        <taxon>Bacteriovoracia</taxon>
        <taxon>Bacteriovoracales</taxon>
        <taxon>Halobacteriovoraceae</taxon>
        <taxon>Halobacteriovorax</taxon>
    </lineage>
</organism>
<keyword evidence="7" id="KW-0998">Cell outer membrane</keyword>
<evidence type="ECO:0000256" key="1">
    <source>
        <dbReference type="ARBA" id="ARBA00004370"/>
    </source>
</evidence>
<dbReference type="Proteomes" id="UP000196531">
    <property type="component" value="Unassembled WGS sequence"/>
</dbReference>
<evidence type="ECO:0000256" key="7">
    <source>
        <dbReference type="ARBA" id="ARBA00023237"/>
    </source>
</evidence>
<dbReference type="InterPro" id="IPR010827">
    <property type="entry name" value="BamA/TamA_POTRA"/>
</dbReference>
<dbReference type="Gene3D" id="2.40.160.50">
    <property type="entry name" value="membrane protein fhac: a member of the omp85/tpsb transporter family"/>
    <property type="match status" value="1"/>
</dbReference>
<evidence type="ECO:0000313" key="11">
    <source>
        <dbReference type="Proteomes" id="UP000196531"/>
    </source>
</evidence>
<keyword evidence="6" id="KW-0472">Membrane</keyword>
<feature type="domain" description="POTRA" evidence="9">
    <location>
        <begin position="291"/>
        <end position="369"/>
    </location>
</feature>
<dbReference type="InterPro" id="IPR000184">
    <property type="entry name" value="Bac_surfAg_D15"/>
</dbReference>
<evidence type="ECO:0000259" key="9">
    <source>
        <dbReference type="PROSITE" id="PS51779"/>
    </source>
</evidence>
<evidence type="ECO:0000256" key="4">
    <source>
        <dbReference type="ARBA" id="ARBA00022729"/>
    </source>
</evidence>
<evidence type="ECO:0000313" key="10">
    <source>
        <dbReference type="EMBL" id="OUR98623.1"/>
    </source>
</evidence>
<feature type="domain" description="POTRA" evidence="9">
    <location>
        <begin position="48"/>
        <end position="119"/>
    </location>
</feature>
<keyword evidence="5" id="KW-0677">Repeat</keyword>
<comment type="subcellular location">
    <subcellularLocation>
        <location evidence="1">Membrane</location>
    </subcellularLocation>
</comment>
<dbReference type="InterPro" id="IPR023707">
    <property type="entry name" value="OM_assembly_BamA"/>
</dbReference>
<dbReference type="PIRSF" id="PIRSF006076">
    <property type="entry name" value="OM_assembly_OMP85"/>
    <property type="match status" value="1"/>
</dbReference>
<dbReference type="Pfam" id="PF07244">
    <property type="entry name" value="POTRA"/>
    <property type="match status" value="5"/>
</dbReference>
<accession>A0A1Y5FG32</accession>
<protein>
    <recommendedName>
        <fullName evidence="8">Outer membrane protein assembly factor BamA</fullName>
    </recommendedName>
</protein>
<comment type="caution">
    <text evidence="10">The sequence shown here is derived from an EMBL/GenBank/DDBJ whole genome shotgun (WGS) entry which is preliminary data.</text>
</comment>
<feature type="domain" description="POTRA" evidence="9">
    <location>
        <begin position="372"/>
        <end position="448"/>
    </location>
</feature>
<dbReference type="InterPro" id="IPR034746">
    <property type="entry name" value="POTRA"/>
</dbReference>
<dbReference type="AlphaFoldDB" id="A0A1Y5FG32"/>
<dbReference type="GO" id="GO:0009279">
    <property type="term" value="C:cell outer membrane"/>
    <property type="evidence" value="ECO:0007669"/>
    <property type="project" value="UniProtKB-UniRule"/>
</dbReference>
<dbReference type="EMBL" id="MAAO01000004">
    <property type="protein sequence ID" value="OUR98623.1"/>
    <property type="molecule type" value="Genomic_DNA"/>
</dbReference>
<feature type="domain" description="POTRA" evidence="9">
    <location>
        <begin position="120"/>
        <end position="197"/>
    </location>
</feature>
<evidence type="ECO:0000256" key="2">
    <source>
        <dbReference type="ARBA" id="ARBA00022452"/>
    </source>
</evidence>
<gene>
    <name evidence="10" type="ORF">A9Q84_04190</name>
</gene>
<evidence type="ECO:0000256" key="8">
    <source>
        <dbReference type="NCBIfam" id="TIGR03303"/>
    </source>
</evidence>
<keyword evidence="2" id="KW-1134">Transmembrane beta strand</keyword>
<name>A0A1Y5FG32_9BACT</name>
<evidence type="ECO:0000256" key="6">
    <source>
        <dbReference type="ARBA" id="ARBA00023136"/>
    </source>
</evidence>
<reference evidence="11" key="1">
    <citation type="journal article" date="2017" name="Proc. Natl. Acad. Sci. U.S.A.">
        <title>Simulation of Deepwater Horizon oil plume reveals substrate specialization within a complex community of hydrocarbon-degraders.</title>
        <authorList>
            <person name="Hu P."/>
            <person name="Dubinsky E.A."/>
            <person name="Probst A.J."/>
            <person name="Wang J."/>
            <person name="Sieber C.M.K."/>
            <person name="Tom L.M."/>
            <person name="Gardinali P."/>
            <person name="Banfield J.F."/>
            <person name="Atlas R.M."/>
            <person name="Andersen G.L."/>
        </authorList>
    </citation>
    <scope>NUCLEOTIDE SEQUENCE [LARGE SCALE GENOMIC DNA]</scope>
</reference>
<dbReference type="NCBIfam" id="TIGR03303">
    <property type="entry name" value="OM_YaeT"/>
    <property type="match status" value="1"/>
</dbReference>
<dbReference type="GO" id="GO:0071709">
    <property type="term" value="P:membrane assembly"/>
    <property type="evidence" value="ECO:0007669"/>
    <property type="project" value="InterPro"/>
</dbReference>
<sequence>MSHISYGTEKPIYKNHTLYSFLAFIIFTLAFSTNVSAIDDIGPRRNLFKIDEIQIEGSKKVEREAILERIASRKGLVLDNYLLRKDIQKIYSLKYFEWVESHHKVVKGKNILIFKVKEKPIVTKIIFEGNDEIDEDDLTSQLKTKEFSILDVNTIKLDLNALQKFYEEKGFYLASVDYELRNSGTENLDLVFKIHESEKVLVKKISFFGNKAFSDDEIKGIMETREESLFSFMSGSGNFKEFNFNIDVERIKDFYKTKGYLLVNVGTPSITVSEDRKWVFISIKVNEGPLFTIRDITFQGEVLFTETELLEKLQLKTDETYSEALLRKDVQLLTEMYQDKGYAFANVLRTLHPVPGENKVDVEFSFEKGKIAYFGKITVIGNTKTRDKVVRRELKIREGSMFSGTSLRESKENVNRLGFFEPGSIVFNTVSPQGRDDVLDVEIQVKERNTGQISLGAGYSTATGAFLQASIAQNNFRGLGQNLSFSLNMAKNNKTFNVGFTEPYLFDSKWTAGGDIFVTNDQQSSSYDYKRKGFDIRVGYPVFEYTRLFVTYKFEDTQLEKVNDPTIDPSVENGIASSIRSSILKDKRNNRMEASKGYYLSFSTEYAGIGGDKKWFRNEFDGRYFHKIVGDLVLRSRLFAGKIDSSGRQVPRTELYTLGGSRNLRGYSYEDIGPKKTVNAIIDGKSETITFNSGSPFSAYTQIELEHPLAREAGLKWVLFFDAGDASKLDEFDLKMDYGFGFRWFSPIGVLRFEFGYPIGKGEDEGSQFHFDIGQLF</sequence>
<dbReference type="InterPro" id="IPR039910">
    <property type="entry name" value="D15-like"/>
</dbReference>
<evidence type="ECO:0000256" key="5">
    <source>
        <dbReference type="ARBA" id="ARBA00022737"/>
    </source>
</evidence>
<dbReference type="PROSITE" id="PS51779">
    <property type="entry name" value="POTRA"/>
    <property type="match status" value="4"/>
</dbReference>
<dbReference type="Gene3D" id="3.10.20.310">
    <property type="entry name" value="membrane protein fhac"/>
    <property type="match status" value="5"/>
</dbReference>
<dbReference type="Pfam" id="PF01103">
    <property type="entry name" value="Omp85"/>
    <property type="match status" value="1"/>
</dbReference>
<dbReference type="PANTHER" id="PTHR12815:SF47">
    <property type="entry name" value="TRANSLOCATION AND ASSEMBLY MODULE SUBUNIT TAMA"/>
    <property type="match status" value="1"/>
</dbReference>
<keyword evidence="4" id="KW-0732">Signal</keyword>
<keyword evidence="3" id="KW-0812">Transmembrane</keyword>